<keyword evidence="5 7" id="KW-0472">Membrane</keyword>
<comment type="similarity">
    <text evidence="2">Belongs to the acetate uptake transporter (AceTr) (TC 2.A.96) family.</text>
</comment>
<dbReference type="PANTHER" id="PTHR31123:SF1">
    <property type="entry name" value="ACCUMULATION OF DYADS PROTEIN 2-RELATED"/>
    <property type="match status" value="1"/>
</dbReference>
<sequence>MTNDVEKAESNTPPMYHAHPRKTAPSTANPSTLGLFSFASTTFILSLYNAQTRGITTPNVVVGMAAFCGGLAQFLAGMWEFPRNNMLGAAAFTSYGAFWMSYALIFIPGSGILAAYEETTTLPSAIGIYLLTWMFVTFFFFLVALRTHLAFAILFGLLTTTFGCLVGGEWAASVNSTKAGGIIGVLTALTAYYIGLADLLASQPNPIFNLPLGTWLGGSKKD</sequence>
<evidence type="ECO:0000256" key="4">
    <source>
        <dbReference type="ARBA" id="ARBA00022989"/>
    </source>
</evidence>
<dbReference type="InterPro" id="IPR000791">
    <property type="entry name" value="Gpr1/Fun34/SatP-like"/>
</dbReference>
<feature type="transmembrane region" description="Helical" evidence="7">
    <location>
        <begin position="31"/>
        <end position="48"/>
    </location>
</feature>
<reference evidence="8 9" key="1">
    <citation type="journal article" name="Sci. Rep.">
        <title>Telomere-to-telomere assembled and centromere annotated genomes of the two main subspecies of the button mushroom Agaricus bisporus reveal especially polymorphic chromosome ends.</title>
        <authorList>
            <person name="Sonnenberg A.S.M."/>
            <person name="Sedaghat-Telgerd N."/>
            <person name="Lavrijssen B."/>
            <person name="Ohm R.A."/>
            <person name="Hendrickx P.M."/>
            <person name="Scholtmeijer K."/>
            <person name="Baars J.J.P."/>
            <person name="van Peer A."/>
        </authorList>
    </citation>
    <scope>NUCLEOTIDE SEQUENCE [LARGE SCALE GENOMIC DNA]</scope>
    <source>
        <strain evidence="8 9">H119_p4</strain>
    </source>
</reference>
<protein>
    <recommendedName>
        <fullName evidence="10">FUN34 transmembrane protein</fullName>
    </recommendedName>
</protein>
<proteinExistence type="inferred from homology"/>
<evidence type="ECO:0000256" key="5">
    <source>
        <dbReference type="ARBA" id="ARBA00023136"/>
    </source>
</evidence>
<dbReference type="EMBL" id="JABXXO010000015">
    <property type="protein sequence ID" value="KAF7760287.1"/>
    <property type="molecule type" value="Genomic_DNA"/>
</dbReference>
<evidence type="ECO:0000256" key="3">
    <source>
        <dbReference type="ARBA" id="ARBA00022692"/>
    </source>
</evidence>
<dbReference type="GO" id="GO:0015123">
    <property type="term" value="F:acetate transmembrane transporter activity"/>
    <property type="evidence" value="ECO:0007669"/>
    <property type="project" value="TreeGrafter"/>
</dbReference>
<dbReference type="NCBIfam" id="NF038013">
    <property type="entry name" value="AceTr_1"/>
    <property type="match status" value="1"/>
</dbReference>
<comment type="subcellular location">
    <subcellularLocation>
        <location evidence="1">Membrane</location>
        <topology evidence="1">Multi-pass membrane protein</topology>
    </subcellularLocation>
</comment>
<dbReference type="Pfam" id="PF01184">
    <property type="entry name" value="Gpr1_Fun34_YaaH"/>
    <property type="match status" value="1"/>
</dbReference>
<dbReference type="PANTHER" id="PTHR31123">
    <property type="entry name" value="ACCUMULATION OF DYADS PROTEIN 2-RELATED"/>
    <property type="match status" value="1"/>
</dbReference>
<gene>
    <name evidence="8" type="ORF">Agabi119p4_10963</name>
</gene>
<organism evidence="8 9">
    <name type="scientific">Agaricus bisporus var. burnettii</name>
    <dbReference type="NCBI Taxonomy" id="192524"/>
    <lineage>
        <taxon>Eukaryota</taxon>
        <taxon>Fungi</taxon>
        <taxon>Dikarya</taxon>
        <taxon>Basidiomycota</taxon>
        <taxon>Agaricomycotina</taxon>
        <taxon>Agaricomycetes</taxon>
        <taxon>Agaricomycetidae</taxon>
        <taxon>Agaricales</taxon>
        <taxon>Agaricineae</taxon>
        <taxon>Agaricaceae</taxon>
        <taxon>Agaricus</taxon>
    </lineage>
</organism>
<feature type="transmembrane region" description="Helical" evidence="7">
    <location>
        <begin position="60"/>
        <end position="79"/>
    </location>
</feature>
<keyword evidence="4 7" id="KW-1133">Transmembrane helix</keyword>
<dbReference type="InterPro" id="IPR051633">
    <property type="entry name" value="AceTr"/>
</dbReference>
<evidence type="ECO:0000313" key="8">
    <source>
        <dbReference type="EMBL" id="KAF7760287.1"/>
    </source>
</evidence>
<dbReference type="AlphaFoldDB" id="A0A8H7EVU5"/>
<evidence type="ECO:0000256" key="1">
    <source>
        <dbReference type="ARBA" id="ARBA00004141"/>
    </source>
</evidence>
<keyword evidence="3 7" id="KW-0812">Transmembrane</keyword>
<comment type="caution">
    <text evidence="8">The sequence shown here is derived from an EMBL/GenBank/DDBJ whole genome shotgun (WGS) entry which is preliminary data.</text>
</comment>
<feature type="region of interest" description="Disordered" evidence="6">
    <location>
        <begin position="1"/>
        <end position="28"/>
    </location>
</feature>
<evidence type="ECO:0008006" key="10">
    <source>
        <dbReference type="Google" id="ProtNLM"/>
    </source>
</evidence>
<evidence type="ECO:0000256" key="7">
    <source>
        <dbReference type="SAM" id="Phobius"/>
    </source>
</evidence>
<feature type="transmembrane region" description="Helical" evidence="7">
    <location>
        <begin position="179"/>
        <end position="201"/>
    </location>
</feature>
<feature type="transmembrane region" description="Helical" evidence="7">
    <location>
        <begin position="99"/>
        <end position="116"/>
    </location>
</feature>
<feature type="transmembrane region" description="Helical" evidence="7">
    <location>
        <begin position="128"/>
        <end position="145"/>
    </location>
</feature>
<feature type="transmembrane region" description="Helical" evidence="7">
    <location>
        <begin position="151"/>
        <end position="172"/>
    </location>
</feature>
<evidence type="ECO:0000313" key="9">
    <source>
        <dbReference type="Proteomes" id="UP000629468"/>
    </source>
</evidence>
<name>A0A8H7EVU5_AGABI</name>
<dbReference type="Proteomes" id="UP000629468">
    <property type="component" value="Unassembled WGS sequence"/>
</dbReference>
<evidence type="ECO:0000256" key="2">
    <source>
        <dbReference type="ARBA" id="ARBA00005587"/>
    </source>
</evidence>
<accession>A0A8H7EVU5</accession>
<dbReference type="GO" id="GO:0005886">
    <property type="term" value="C:plasma membrane"/>
    <property type="evidence" value="ECO:0007669"/>
    <property type="project" value="TreeGrafter"/>
</dbReference>
<evidence type="ECO:0000256" key="6">
    <source>
        <dbReference type="SAM" id="MobiDB-lite"/>
    </source>
</evidence>